<feature type="compositionally biased region" description="Basic and acidic residues" evidence="1">
    <location>
        <begin position="186"/>
        <end position="209"/>
    </location>
</feature>
<dbReference type="Proteomes" id="UP000736335">
    <property type="component" value="Unassembled WGS sequence"/>
</dbReference>
<comment type="caution">
    <text evidence="2">The sequence shown here is derived from an EMBL/GenBank/DDBJ whole genome shotgun (WGS) entry which is preliminary data.</text>
</comment>
<dbReference type="InterPro" id="IPR053203">
    <property type="entry name" value="Cisplatin_resist-associated"/>
</dbReference>
<dbReference type="PANTHER" id="PTHR34693">
    <property type="entry name" value="PROTEIN PAR32"/>
    <property type="match status" value="1"/>
</dbReference>
<reference evidence="2" key="1">
    <citation type="journal article" date="2020" name="Nat. Commun.">
        <title>Large-scale genome sequencing of mycorrhizal fungi provides insights into the early evolution of symbiotic traits.</title>
        <authorList>
            <person name="Miyauchi S."/>
            <person name="Kiss E."/>
            <person name="Kuo A."/>
            <person name="Drula E."/>
            <person name="Kohler A."/>
            <person name="Sanchez-Garcia M."/>
            <person name="Morin E."/>
            <person name="Andreopoulos B."/>
            <person name="Barry K.W."/>
            <person name="Bonito G."/>
            <person name="Buee M."/>
            <person name="Carver A."/>
            <person name="Chen C."/>
            <person name="Cichocki N."/>
            <person name="Clum A."/>
            <person name="Culley D."/>
            <person name="Crous P.W."/>
            <person name="Fauchery L."/>
            <person name="Girlanda M."/>
            <person name="Hayes R.D."/>
            <person name="Keri Z."/>
            <person name="LaButti K."/>
            <person name="Lipzen A."/>
            <person name="Lombard V."/>
            <person name="Magnuson J."/>
            <person name="Maillard F."/>
            <person name="Murat C."/>
            <person name="Nolan M."/>
            <person name="Ohm R.A."/>
            <person name="Pangilinan J."/>
            <person name="Pereira M.F."/>
            <person name="Perotto S."/>
            <person name="Peter M."/>
            <person name="Pfister S."/>
            <person name="Riley R."/>
            <person name="Sitrit Y."/>
            <person name="Stielow J.B."/>
            <person name="Szollosi G."/>
            <person name="Zifcakova L."/>
            <person name="Stursova M."/>
            <person name="Spatafora J.W."/>
            <person name="Tedersoo L."/>
            <person name="Vaario L.M."/>
            <person name="Yamada A."/>
            <person name="Yan M."/>
            <person name="Wang P."/>
            <person name="Xu J."/>
            <person name="Bruns T."/>
            <person name="Baldrian P."/>
            <person name="Vilgalys R."/>
            <person name="Dunand C."/>
            <person name="Henrissat B."/>
            <person name="Grigoriev I.V."/>
            <person name="Hibbett D."/>
            <person name="Nagy L.G."/>
            <person name="Martin F.M."/>
        </authorList>
    </citation>
    <scope>NUCLEOTIDE SEQUENCE</scope>
    <source>
        <strain evidence="2">UH-Tt-Lm1</strain>
    </source>
</reference>
<organism evidence="2 3">
    <name type="scientific">Thelephora terrestris</name>
    <dbReference type="NCBI Taxonomy" id="56493"/>
    <lineage>
        <taxon>Eukaryota</taxon>
        <taxon>Fungi</taxon>
        <taxon>Dikarya</taxon>
        <taxon>Basidiomycota</taxon>
        <taxon>Agaricomycotina</taxon>
        <taxon>Agaricomycetes</taxon>
        <taxon>Thelephorales</taxon>
        <taxon>Thelephoraceae</taxon>
        <taxon>Thelephora</taxon>
    </lineage>
</organism>
<feature type="compositionally biased region" description="Polar residues" evidence="1">
    <location>
        <begin position="63"/>
        <end position="79"/>
    </location>
</feature>
<accession>A0A9P6HJM3</accession>
<dbReference type="EMBL" id="WIUZ02000004">
    <property type="protein sequence ID" value="KAF9788365.1"/>
    <property type="molecule type" value="Genomic_DNA"/>
</dbReference>
<sequence>MEGYRFLFSLFLPRLKMSVEGANPSLSPSRGLRASFSEQITDIKTKLARALSSERPSPHHDGSSQYSQLEDNKVNANDRSLSRGRDAVQSFGRGGFGNMRSSSTSRGPEDREISLERGRGATRIPPSDGIESVPEDTLPDSAHHSTGRGGYANITDIRSPDIEPPVHVTHPDHERVSTGRGGAGNIRDRSQSKVRDQPEPHLRRPHPEPEVFSSGRGGAGNIRSRSQSKPPKDEKVRCD</sequence>
<evidence type="ECO:0000313" key="2">
    <source>
        <dbReference type="EMBL" id="KAF9788365.1"/>
    </source>
</evidence>
<dbReference type="AlphaFoldDB" id="A0A9P6HJM3"/>
<protein>
    <submittedName>
        <fullName evidence="2">Uncharacterized protein</fullName>
    </submittedName>
</protein>
<feature type="region of interest" description="Disordered" evidence="1">
    <location>
        <begin position="48"/>
        <end position="239"/>
    </location>
</feature>
<evidence type="ECO:0000256" key="1">
    <source>
        <dbReference type="SAM" id="MobiDB-lite"/>
    </source>
</evidence>
<proteinExistence type="predicted"/>
<dbReference type="OrthoDB" id="2537432at2759"/>
<evidence type="ECO:0000313" key="3">
    <source>
        <dbReference type="Proteomes" id="UP000736335"/>
    </source>
</evidence>
<dbReference type="PANTHER" id="PTHR34693:SF1">
    <property type="entry name" value="PROTEIN PAR32"/>
    <property type="match status" value="1"/>
</dbReference>
<reference evidence="2" key="2">
    <citation type="submission" date="2020-11" db="EMBL/GenBank/DDBJ databases">
        <authorList>
            <consortium name="DOE Joint Genome Institute"/>
            <person name="Kuo A."/>
            <person name="Miyauchi S."/>
            <person name="Kiss E."/>
            <person name="Drula E."/>
            <person name="Kohler A."/>
            <person name="Sanchez-Garcia M."/>
            <person name="Andreopoulos B."/>
            <person name="Barry K.W."/>
            <person name="Bonito G."/>
            <person name="Buee M."/>
            <person name="Carver A."/>
            <person name="Chen C."/>
            <person name="Cichocki N."/>
            <person name="Clum A."/>
            <person name="Culley D."/>
            <person name="Crous P.W."/>
            <person name="Fauchery L."/>
            <person name="Girlanda M."/>
            <person name="Hayes R."/>
            <person name="Keri Z."/>
            <person name="Labutti K."/>
            <person name="Lipzen A."/>
            <person name="Lombard V."/>
            <person name="Magnuson J."/>
            <person name="Maillard F."/>
            <person name="Morin E."/>
            <person name="Murat C."/>
            <person name="Nolan M."/>
            <person name="Ohm R."/>
            <person name="Pangilinan J."/>
            <person name="Pereira M."/>
            <person name="Perotto S."/>
            <person name="Peter M."/>
            <person name="Riley R."/>
            <person name="Sitrit Y."/>
            <person name="Stielow B."/>
            <person name="Szollosi G."/>
            <person name="Zifcakova L."/>
            <person name="Stursova M."/>
            <person name="Spatafora J.W."/>
            <person name="Tedersoo L."/>
            <person name="Vaario L.-M."/>
            <person name="Yamada A."/>
            <person name="Yan M."/>
            <person name="Wang P."/>
            <person name="Xu J."/>
            <person name="Bruns T."/>
            <person name="Baldrian P."/>
            <person name="Vilgalys R."/>
            <person name="Henrissat B."/>
            <person name="Grigoriev I.V."/>
            <person name="Hibbett D."/>
            <person name="Nagy L.G."/>
            <person name="Martin F.M."/>
        </authorList>
    </citation>
    <scope>NUCLEOTIDE SEQUENCE</scope>
    <source>
        <strain evidence="2">UH-Tt-Lm1</strain>
    </source>
</reference>
<dbReference type="InterPro" id="IPR022024">
    <property type="entry name" value="DUF3602"/>
</dbReference>
<name>A0A9P6HJM3_9AGAM</name>
<feature type="compositionally biased region" description="Basic and acidic residues" evidence="1">
    <location>
        <begin position="230"/>
        <end position="239"/>
    </location>
</feature>
<dbReference type="Pfam" id="PF12223">
    <property type="entry name" value="DUF3602"/>
    <property type="match status" value="1"/>
</dbReference>
<keyword evidence="3" id="KW-1185">Reference proteome</keyword>
<feature type="compositionally biased region" description="Basic and acidic residues" evidence="1">
    <location>
        <begin position="107"/>
        <end position="119"/>
    </location>
</feature>
<gene>
    <name evidence="2" type="ORF">BJ322DRAFT_626928</name>
</gene>